<evidence type="ECO:0000313" key="3">
    <source>
        <dbReference type="EMBL" id="GAA0490318.1"/>
    </source>
</evidence>
<dbReference type="EMBL" id="BAAABY010000045">
    <property type="protein sequence ID" value="GAA0490318.1"/>
    <property type="molecule type" value="Genomic_DNA"/>
</dbReference>
<dbReference type="Pfam" id="PF06722">
    <property type="entry name" value="EryCIII-like_C"/>
    <property type="match status" value="1"/>
</dbReference>
<accession>A0ABP3L027</accession>
<keyword evidence="4" id="KW-1185">Reference proteome</keyword>
<comment type="caution">
    <text evidence="3">The sequence shown here is derived from an EMBL/GenBank/DDBJ whole genome shotgun (WGS) entry which is preliminary data.</text>
</comment>
<organism evidence="3 4">
    <name type="scientific">Streptomyces olivaceiscleroticus</name>
    <dbReference type="NCBI Taxonomy" id="68245"/>
    <lineage>
        <taxon>Bacteria</taxon>
        <taxon>Bacillati</taxon>
        <taxon>Actinomycetota</taxon>
        <taxon>Actinomycetes</taxon>
        <taxon>Kitasatosporales</taxon>
        <taxon>Streptomycetaceae</taxon>
        <taxon>Streptomyces</taxon>
    </lineage>
</organism>
<dbReference type="PANTHER" id="PTHR48050">
    <property type="entry name" value="STEROL 3-BETA-GLUCOSYLTRANSFERASE"/>
    <property type="match status" value="1"/>
</dbReference>
<dbReference type="Proteomes" id="UP001500909">
    <property type="component" value="Unassembled WGS sequence"/>
</dbReference>
<evidence type="ECO:0000256" key="1">
    <source>
        <dbReference type="ARBA" id="ARBA00022679"/>
    </source>
</evidence>
<reference evidence="4" key="1">
    <citation type="journal article" date="2019" name="Int. J. Syst. Evol. Microbiol.">
        <title>The Global Catalogue of Microorganisms (GCM) 10K type strain sequencing project: providing services to taxonomists for standard genome sequencing and annotation.</title>
        <authorList>
            <consortium name="The Broad Institute Genomics Platform"/>
            <consortium name="The Broad Institute Genome Sequencing Center for Infectious Disease"/>
            <person name="Wu L."/>
            <person name="Ma J."/>
        </authorList>
    </citation>
    <scope>NUCLEOTIDE SEQUENCE [LARGE SCALE GENOMIC DNA]</scope>
    <source>
        <strain evidence="4">JCM 4805</strain>
    </source>
</reference>
<dbReference type="CDD" id="cd03784">
    <property type="entry name" value="GT1_Gtf-like"/>
    <property type="match status" value="1"/>
</dbReference>
<dbReference type="PANTHER" id="PTHR48050:SF13">
    <property type="entry name" value="STEROL 3-BETA-GLUCOSYLTRANSFERASE UGT80A2"/>
    <property type="match status" value="1"/>
</dbReference>
<proteinExistence type="predicted"/>
<name>A0ABP3L027_9ACTN</name>
<dbReference type="InterPro" id="IPR050426">
    <property type="entry name" value="Glycosyltransferase_28"/>
</dbReference>
<protein>
    <submittedName>
        <fullName evidence="3">Glycosyltransferase</fullName>
    </submittedName>
</protein>
<dbReference type="InterPro" id="IPR010610">
    <property type="entry name" value="EryCIII-like_C"/>
</dbReference>
<dbReference type="SUPFAM" id="SSF53756">
    <property type="entry name" value="UDP-Glycosyltransferase/glycogen phosphorylase"/>
    <property type="match status" value="1"/>
</dbReference>
<evidence type="ECO:0000313" key="4">
    <source>
        <dbReference type="Proteomes" id="UP001500909"/>
    </source>
</evidence>
<feature type="domain" description="Erythromycin biosynthesis protein CIII-like C-terminal" evidence="2">
    <location>
        <begin position="278"/>
        <end position="416"/>
    </location>
</feature>
<dbReference type="InterPro" id="IPR002213">
    <property type="entry name" value="UDP_glucos_trans"/>
</dbReference>
<keyword evidence="1" id="KW-0808">Transferase</keyword>
<evidence type="ECO:0000259" key="2">
    <source>
        <dbReference type="Pfam" id="PF06722"/>
    </source>
</evidence>
<gene>
    <name evidence="3" type="ORF">GCM10010361_64540</name>
</gene>
<sequence length="418" mass="44846">MKLLLSTLPAAGHVNPALPLATRLVERGHDVLWHTGEAYAPQVTATGARFAPYDHAADLRRLPAEPDPGSKGPAAGISALRKLLIDRMPGQLADYEALLADFPADLLVTDMCAVGAATLRDKGGPAYATLGINPLMTTDPEIPSFTSSRPPATSFLGQLPNRLAHFLTRKVLDPKLRAALDAHRADLGLRPFPRDRLTLELTRSPYLHLMPTTEAFEFPRRRLAPHIRFVGPLLPDPPADFEAPEWWDELAAYEGRVVHVTQGTVATDPAALLRPTVEALAAEDVLVVATGPNPADTVGSLPDNVRWTPFVPHAHLLPHVSVMITNAGYNGVLTALAHGVPLICAGRSEDKAAVSARVAWSGAGLDLRTARPTAPALRRAVHTVLNTPTYRTAATRISEDFARHDGPNEAAKLLEGLA</sequence>
<dbReference type="Gene3D" id="3.40.50.2000">
    <property type="entry name" value="Glycogen Phosphorylase B"/>
    <property type="match status" value="2"/>
</dbReference>
<dbReference type="RefSeq" id="WP_346098857.1">
    <property type="nucleotide sequence ID" value="NZ_BAAABY010000045.1"/>
</dbReference>